<dbReference type="Pfam" id="PF14568">
    <property type="entry name" value="SUKH_6"/>
    <property type="match status" value="1"/>
</dbReference>
<dbReference type="Gene3D" id="3.40.1580.10">
    <property type="entry name" value="SMI1/KNR4-like"/>
    <property type="match status" value="1"/>
</dbReference>
<proteinExistence type="predicted"/>
<feature type="domain" description="Knr4/Smi1-like" evidence="2">
    <location>
        <begin position="11"/>
        <end position="136"/>
    </location>
</feature>
<feature type="coiled-coil region" evidence="1">
    <location>
        <begin position="184"/>
        <end position="242"/>
    </location>
</feature>
<dbReference type="SUPFAM" id="SSF160631">
    <property type="entry name" value="SMI1/KNR4-like"/>
    <property type="match status" value="1"/>
</dbReference>
<evidence type="ECO:0000313" key="3">
    <source>
        <dbReference type="EMBL" id="STY43825.1"/>
    </source>
</evidence>
<protein>
    <submittedName>
        <fullName evidence="3">SMI1 / KNR4 family</fullName>
    </submittedName>
</protein>
<dbReference type="SMART" id="SM00860">
    <property type="entry name" value="SMI1_KNR4"/>
    <property type="match status" value="1"/>
</dbReference>
<dbReference type="AlphaFoldDB" id="A0A378MJA8"/>
<sequence>MELWISNQNQGCTEEDIAEFEKSQQLKLPALYKTLIQEQNGGLIKKNHFPTSEPTSYGIDHGEIYEITGLERLLLKIDEEAEVEIPGRQVYFHQDGKRYIGFSYHSDESEPEIVYTDFETLQVLKVGDSFAAFVNKLYFSPFDHALLLTYPRAKLEQMLAMGNWQTRKTILFVLEDEADKEWYLQQIEQLVDREENIYDKLAVELLENQILYFKRKLPRQQVDNLLERLLTSEQENEKLNESYKEWHS</sequence>
<evidence type="ECO:0000313" key="4">
    <source>
        <dbReference type="Proteomes" id="UP000254879"/>
    </source>
</evidence>
<dbReference type="Proteomes" id="UP000254879">
    <property type="component" value="Unassembled WGS sequence"/>
</dbReference>
<accession>A0A378MJA8</accession>
<keyword evidence="1" id="KW-0175">Coiled coil</keyword>
<dbReference type="EMBL" id="UGPG01000001">
    <property type="protein sequence ID" value="STY43825.1"/>
    <property type="molecule type" value="Genomic_DNA"/>
</dbReference>
<organism evidence="3 4">
    <name type="scientific">Listeria grayi</name>
    <name type="common">Listeria murrayi</name>
    <dbReference type="NCBI Taxonomy" id="1641"/>
    <lineage>
        <taxon>Bacteria</taxon>
        <taxon>Bacillati</taxon>
        <taxon>Bacillota</taxon>
        <taxon>Bacilli</taxon>
        <taxon>Bacillales</taxon>
        <taxon>Listeriaceae</taxon>
        <taxon>Listeria</taxon>
    </lineage>
</organism>
<evidence type="ECO:0000256" key="1">
    <source>
        <dbReference type="SAM" id="Coils"/>
    </source>
</evidence>
<dbReference type="InterPro" id="IPR018958">
    <property type="entry name" value="Knr4/Smi1-like_dom"/>
</dbReference>
<dbReference type="InterPro" id="IPR037883">
    <property type="entry name" value="Knr4/Smi1-like_sf"/>
</dbReference>
<dbReference type="RefSeq" id="WP_115345761.1">
    <property type="nucleotide sequence ID" value="NZ_JAASVE010000001.1"/>
</dbReference>
<gene>
    <name evidence="3" type="ORF">NCTC10815_01130</name>
</gene>
<reference evidence="3 4" key="1">
    <citation type="submission" date="2018-06" db="EMBL/GenBank/DDBJ databases">
        <authorList>
            <consortium name="Pathogen Informatics"/>
            <person name="Doyle S."/>
        </authorList>
    </citation>
    <scope>NUCLEOTIDE SEQUENCE [LARGE SCALE GENOMIC DNA]</scope>
    <source>
        <strain evidence="4">NCTC 10815</strain>
    </source>
</reference>
<evidence type="ECO:0000259" key="2">
    <source>
        <dbReference type="SMART" id="SM00860"/>
    </source>
</evidence>
<name>A0A378MJA8_LISGR</name>